<dbReference type="InterPro" id="IPR051361">
    <property type="entry name" value="ThrE/Ser_Exporter"/>
</dbReference>
<dbReference type="GO" id="GO:0022857">
    <property type="term" value="F:transmembrane transporter activity"/>
    <property type="evidence" value="ECO:0007669"/>
    <property type="project" value="InterPro"/>
</dbReference>
<feature type="domain" description="Threonine/serine exporter-like N-terminal" evidence="7">
    <location>
        <begin position="1"/>
        <end position="231"/>
    </location>
</feature>
<dbReference type="Pfam" id="PF06738">
    <property type="entry name" value="ThrE"/>
    <property type="match status" value="1"/>
</dbReference>
<dbReference type="EMBL" id="KQ086224">
    <property type="protein sequence ID" value="KLO06228.1"/>
    <property type="molecule type" value="Genomic_DNA"/>
</dbReference>
<feature type="transmembrane region" description="Helical" evidence="6">
    <location>
        <begin position="265"/>
        <end position="284"/>
    </location>
</feature>
<dbReference type="Pfam" id="PF12821">
    <property type="entry name" value="ThrE_2"/>
    <property type="match status" value="1"/>
</dbReference>
<feature type="transmembrane region" description="Helical" evidence="6">
    <location>
        <begin position="318"/>
        <end position="335"/>
    </location>
</feature>
<keyword evidence="2 6" id="KW-0812">Transmembrane</keyword>
<evidence type="ECO:0000259" key="7">
    <source>
        <dbReference type="Pfam" id="PF06738"/>
    </source>
</evidence>
<evidence type="ECO:0008006" key="11">
    <source>
        <dbReference type="Google" id="ProtNLM"/>
    </source>
</evidence>
<organism evidence="9 10">
    <name type="scientific">Schizopora paradoxa</name>
    <dbReference type="NCBI Taxonomy" id="27342"/>
    <lineage>
        <taxon>Eukaryota</taxon>
        <taxon>Fungi</taxon>
        <taxon>Dikarya</taxon>
        <taxon>Basidiomycota</taxon>
        <taxon>Agaricomycotina</taxon>
        <taxon>Agaricomycetes</taxon>
        <taxon>Hymenochaetales</taxon>
        <taxon>Schizoporaceae</taxon>
        <taxon>Schizopora</taxon>
    </lineage>
</organism>
<proteinExistence type="inferred from homology"/>
<evidence type="ECO:0000256" key="4">
    <source>
        <dbReference type="ARBA" id="ARBA00023136"/>
    </source>
</evidence>
<keyword evidence="4 6" id="KW-0472">Membrane</keyword>
<evidence type="ECO:0000256" key="6">
    <source>
        <dbReference type="SAM" id="Phobius"/>
    </source>
</evidence>
<keyword evidence="10" id="KW-1185">Reference proteome</keyword>
<dbReference type="InterPro" id="IPR010619">
    <property type="entry name" value="ThrE-like_N"/>
</dbReference>
<dbReference type="InterPro" id="IPR024528">
    <property type="entry name" value="ThrE_2"/>
</dbReference>
<feature type="transmembrane region" description="Helical" evidence="6">
    <location>
        <begin position="342"/>
        <end position="365"/>
    </location>
</feature>
<name>A0A0H2R9Q3_9AGAM</name>
<accession>A0A0H2R9Q3</accession>
<dbReference type="GO" id="GO:0016020">
    <property type="term" value="C:membrane"/>
    <property type="evidence" value="ECO:0007669"/>
    <property type="project" value="UniProtKB-SubCell"/>
</dbReference>
<evidence type="ECO:0000256" key="1">
    <source>
        <dbReference type="ARBA" id="ARBA00004141"/>
    </source>
</evidence>
<dbReference type="STRING" id="27342.A0A0H2R9Q3"/>
<gene>
    <name evidence="9" type="ORF">SCHPADRAFT_838319</name>
</gene>
<feature type="transmembrane region" description="Helical" evidence="6">
    <location>
        <begin position="171"/>
        <end position="195"/>
    </location>
</feature>
<comment type="similarity">
    <text evidence="5">Belongs to the ThrE exporter (TC 2.A.79) family.</text>
</comment>
<protein>
    <recommendedName>
        <fullName evidence="11">DUF1212-domain-containing protein</fullName>
    </recommendedName>
</protein>
<feature type="transmembrane region" description="Helical" evidence="6">
    <location>
        <begin position="291"/>
        <end position="312"/>
    </location>
</feature>
<dbReference type="Proteomes" id="UP000053477">
    <property type="component" value="Unassembled WGS sequence"/>
</dbReference>
<sequence>MKFGSPTQRIQSLVEQAGKKLDLKVTCLYLAVVSFIHVEDTATGAQELKFVREYLALDLDRSLRTHEVYLQLIRDKISPGEGLKRLMQLLNQPPRYKWWQVALWGSLSSCAVCSAAFSGSFLDCIVAAPLGFIVTSMAYVPQNDLYVNIYEVTACMVMAFVSAALSTTKKLCYSAILTAAVVWLLPGFTIILGSLEISSVQNMSTGAVRLCYAAVYAMSMGLGIAIGTSLYTVIDTSVEDVIVDYMCSSVHNADGPWWQRPVPDGYGFITVPIFALSFLSRMHLTYTDREFYVALVIACSTWLLNHFLGLSLPNQPNIVSAAAAFYVGILANIYGKYMKGSPYIVMTVAIMFIVPNMLMHGGLYVSVSEQIQGNSTTSYLDGFQIALKMISIGISLTVGLCLAIFIMHPKHVSTRKMGAAYAY</sequence>
<dbReference type="OrthoDB" id="413008at2759"/>
<dbReference type="AlphaFoldDB" id="A0A0H2R9Q3"/>
<dbReference type="PANTHER" id="PTHR31082:SF4">
    <property type="entry name" value="PHEROMONE-REGULATED MEMBRANE PROTEIN 10"/>
    <property type="match status" value="1"/>
</dbReference>
<feature type="domain" description="Threonine/Serine exporter ThrE" evidence="8">
    <location>
        <begin position="272"/>
        <end position="405"/>
    </location>
</feature>
<feature type="transmembrane region" description="Helical" evidence="6">
    <location>
        <begin position="385"/>
        <end position="407"/>
    </location>
</feature>
<evidence type="ECO:0000256" key="2">
    <source>
        <dbReference type="ARBA" id="ARBA00022692"/>
    </source>
</evidence>
<evidence type="ECO:0000256" key="3">
    <source>
        <dbReference type="ARBA" id="ARBA00022989"/>
    </source>
</evidence>
<keyword evidence="3 6" id="KW-1133">Transmembrane helix</keyword>
<feature type="transmembrane region" description="Helical" evidence="6">
    <location>
        <begin position="145"/>
        <end position="165"/>
    </location>
</feature>
<evidence type="ECO:0000313" key="10">
    <source>
        <dbReference type="Proteomes" id="UP000053477"/>
    </source>
</evidence>
<evidence type="ECO:0000313" key="9">
    <source>
        <dbReference type="EMBL" id="KLO06228.1"/>
    </source>
</evidence>
<feature type="transmembrane region" description="Helical" evidence="6">
    <location>
        <begin position="207"/>
        <end position="234"/>
    </location>
</feature>
<reference evidence="9 10" key="1">
    <citation type="submission" date="2015-04" db="EMBL/GenBank/DDBJ databases">
        <title>Complete genome sequence of Schizopora paradoxa KUC8140, a cosmopolitan wood degrader in East Asia.</title>
        <authorList>
            <consortium name="DOE Joint Genome Institute"/>
            <person name="Min B."/>
            <person name="Park H."/>
            <person name="Jang Y."/>
            <person name="Kim J.-J."/>
            <person name="Kim K.H."/>
            <person name="Pangilinan J."/>
            <person name="Lipzen A."/>
            <person name="Riley R."/>
            <person name="Grigoriev I.V."/>
            <person name="Spatafora J.W."/>
            <person name="Choi I.-G."/>
        </authorList>
    </citation>
    <scope>NUCLEOTIDE SEQUENCE [LARGE SCALE GENOMIC DNA]</scope>
    <source>
        <strain evidence="9 10">KUC8140</strain>
    </source>
</reference>
<evidence type="ECO:0000259" key="8">
    <source>
        <dbReference type="Pfam" id="PF12821"/>
    </source>
</evidence>
<dbReference type="InParanoid" id="A0A0H2R9Q3"/>
<evidence type="ECO:0000256" key="5">
    <source>
        <dbReference type="ARBA" id="ARBA00034125"/>
    </source>
</evidence>
<comment type="subcellular location">
    <subcellularLocation>
        <location evidence="1">Membrane</location>
        <topology evidence="1">Multi-pass membrane protein</topology>
    </subcellularLocation>
</comment>
<dbReference type="PANTHER" id="PTHR31082">
    <property type="entry name" value="PHEROMONE-REGULATED MEMBRANE PROTEIN 10"/>
    <property type="match status" value="1"/>
</dbReference>